<dbReference type="InterPro" id="IPR055170">
    <property type="entry name" value="GFO_IDH_MocA-like_dom"/>
</dbReference>
<dbReference type="InterPro" id="IPR000683">
    <property type="entry name" value="Gfo/Idh/MocA-like_OxRdtase_N"/>
</dbReference>
<dbReference type="PANTHER" id="PTHR43249:SF1">
    <property type="entry name" value="D-GLUCOSIDE 3-DEHYDROGENASE"/>
    <property type="match status" value="1"/>
</dbReference>
<evidence type="ECO:0000259" key="1">
    <source>
        <dbReference type="Pfam" id="PF01408"/>
    </source>
</evidence>
<dbReference type="InterPro" id="IPR036291">
    <property type="entry name" value="NAD(P)-bd_dom_sf"/>
</dbReference>
<gene>
    <name evidence="3" type="ORF">CPT75_14925</name>
</gene>
<dbReference type="GO" id="GO:0000166">
    <property type="term" value="F:nucleotide binding"/>
    <property type="evidence" value="ECO:0007669"/>
    <property type="project" value="InterPro"/>
</dbReference>
<dbReference type="SUPFAM" id="SSF51735">
    <property type="entry name" value="NAD(P)-binding Rossmann-fold domains"/>
    <property type="match status" value="1"/>
</dbReference>
<keyword evidence="4" id="KW-1185">Reference proteome</keyword>
<dbReference type="EMBL" id="NXNG01000001">
    <property type="protein sequence ID" value="PWT28322.1"/>
    <property type="molecule type" value="Genomic_DNA"/>
</dbReference>
<dbReference type="InterPro" id="IPR052515">
    <property type="entry name" value="Gfo/Idh/MocA_Oxidoreductase"/>
</dbReference>
<evidence type="ECO:0000313" key="3">
    <source>
        <dbReference type="EMBL" id="PWT28322.1"/>
    </source>
</evidence>
<accession>A0A317G7N9</accession>
<name>A0A317G7N9_BUTFI</name>
<dbReference type="Pfam" id="PF22725">
    <property type="entry name" value="GFO_IDH_MocA_C3"/>
    <property type="match status" value="1"/>
</dbReference>
<evidence type="ECO:0000259" key="2">
    <source>
        <dbReference type="Pfam" id="PF22725"/>
    </source>
</evidence>
<dbReference type="PANTHER" id="PTHR43249">
    <property type="entry name" value="UDP-N-ACETYL-2-AMINO-2-DEOXY-D-GLUCURONATE OXIDASE"/>
    <property type="match status" value="1"/>
</dbReference>
<dbReference type="Gene3D" id="3.30.360.10">
    <property type="entry name" value="Dihydrodipicolinate Reductase, domain 2"/>
    <property type="match status" value="1"/>
</dbReference>
<feature type="domain" description="GFO/IDH/MocA-like oxidoreductase" evidence="2">
    <location>
        <begin position="184"/>
        <end position="305"/>
    </location>
</feature>
<dbReference type="Proteomes" id="UP000245488">
    <property type="component" value="Chromosome"/>
</dbReference>
<comment type="caution">
    <text evidence="3">The sequence shown here is derived from an EMBL/GenBank/DDBJ whole genome shotgun (WGS) entry which is preliminary data.</text>
</comment>
<sequence>MKKVGIIGCGSISQVHTWVLSNMEDVKICALCDTDTAKAEKLYDKYLNKNNSSSIYSKKYTANADNIDNNEITNKVNDNNVNDNNANANDDSGNITDKESVIFTDWQDLLDLDLDVVHICTPHYLHAPMATEFLKRGKAVFCEKPCAVSVEQFDKMKSEAEKHPDMLGFCFQNRYNETTLLTDKLIADGRIGEVTGVRAFVTWRRDDDYYEGSLWKGSLETEGGGALINQAVHTLDLMLRYLGEPQIVKGSISNHHLSIQAVEVEDTVEAWMMFEDGRRGCFYASNGYAADAPVIIDIQGERGRISLTGSEVSLYTSGNSPEHFQCDTKKGIGKDYWGCGHQACIMDFYRCLDTGERFQNDLFGVENTFTTMMKIYEESRRMGDEITYIRVGDMVII</sequence>
<evidence type="ECO:0000313" key="4">
    <source>
        <dbReference type="Proteomes" id="UP000245488"/>
    </source>
</evidence>
<dbReference type="RefSeq" id="WP_110073522.1">
    <property type="nucleotide sequence ID" value="NZ_CM009896.1"/>
</dbReference>
<protein>
    <recommendedName>
        <fullName evidence="5">Gfo/Idh/MocA family oxidoreductase</fullName>
    </recommendedName>
</protein>
<dbReference type="SUPFAM" id="SSF55347">
    <property type="entry name" value="Glyceraldehyde-3-phosphate dehydrogenase-like, C-terminal domain"/>
    <property type="match status" value="1"/>
</dbReference>
<dbReference type="Gene3D" id="3.40.50.720">
    <property type="entry name" value="NAD(P)-binding Rossmann-like Domain"/>
    <property type="match status" value="1"/>
</dbReference>
<evidence type="ECO:0008006" key="5">
    <source>
        <dbReference type="Google" id="ProtNLM"/>
    </source>
</evidence>
<proteinExistence type="predicted"/>
<dbReference type="AlphaFoldDB" id="A0A317G7N9"/>
<feature type="domain" description="Gfo/Idh/MocA-like oxidoreductase N-terminal" evidence="1">
    <location>
        <begin position="3"/>
        <end position="167"/>
    </location>
</feature>
<reference evidence="3 4" key="1">
    <citation type="submission" date="2017-09" db="EMBL/GenBank/DDBJ databases">
        <title>High-quality draft genome sequence of Butyrivibrio fibrisolvens INBov1, isolated from cow rumen.</title>
        <authorList>
            <person name="Rodriguez Hernaez J."/>
            <person name="Rivarola M."/>
            <person name="Paniego N."/>
            <person name="Cravero S."/>
            <person name="Ceron Cucchi M."/>
            <person name="Martinez M.C."/>
        </authorList>
    </citation>
    <scope>NUCLEOTIDE SEQUENCE [LARGE SCALE GENOMIC DNA]</scope>
    <source>
        <strain evidence="3 4">INBov1</strain>
    </source>
</reference>
<organism evidence="3 4">
    <name type="scientific">Butyrivibrio fibrisolvens</name>
    <dbReference type="NCBI Taxonomy" id="831"/>
    <lineage>
        <taxon>Bacteria</taxon>
        <taxon>Bacillati</taxon>
        <taxon>Bacillota</taxon>
        <taxon>Clostridia</taxon>
        <taxon>Lachnospirales</taxon>
        <taxon>Lachnospiraceae</taxon>
        <taxon>Butyrivibrio</taxon>
    </lineage>
</organism>
<dbReference type="Pfam" id="PF01408">
    <property type="entry name" value="GFO_IDH_MocA"/>
    <property type="match status" value="1"/>
</dbReference>